<organism evidence="1 2">
    <name type="scientific">Periconia macrospinosa</name>
    <dbReference type="NCBI Taxonomy" id="97972"/>
    <lineage>
        <taxon>Eukaryota</taxon>
        <taxon>Fungi</taxon>
        <taxon>Dikarya</taxon>
        <taxon>Ascomycota</taxon>
        <taxon>Pezizomycotina</taxon>
        <taxon>Dothideomycetes</taxon>
        <taxon>Pleosporomycetidae</taxon>
        <taxon>Pleosporales</taxon>
        <taxon>Massarineae</taxon>
        <taxon>Periconiaceae</taxon>
        <taxon>Periconia</taxon>
    </lineage>
</organism>
<dbReference type="OrthoDB" id="202415at2759"/>
<evidence type="ECO:0000313" key="2">
    <source>
        <dbReference type="Proteomes" id="UP000244855"/>
    </source>
</evidence>
<sequence>MENYEQIRAEIKANEFFDKCTAGKSYADIYEVKWKSRTDIAWIIATTSSSYTLKIEPHQNVLVPSGSEQNFVQVERDFSDLEIRIEQLLHDSYPTKLIAQDNAKTFCD</sequence>
<evidence type="ECO:0000313" key="1">
    <source>
        <dbReference type="EMBL" id="PVH94721.1"/>
    </source>
</evidence>
<dbReference type="AlphaFoldDB" id="A0A2V1D9J9"/>
<protein>
    <submittedName>
        <fullName evidence="1">Uncharacterized protein</fullName>
    </submittedName>
</protein>
<accession>A0A2V1D9J9</accession>
<proteinExistence type="predicted"/>
<dbReference type="Proteomes" id="UP000244855">
    <property type="component" value="Unassembled WGS sequence"/>
</dbReference>
<name>A0A2V1D9J9_9PLEO</name>
<gene>
    <name evidence="1" type="ORF">DM02DRAFT_732327</name>
</gene>
<dbReference type="EMBL" id="KZ805523">
    <property type="protein sequence ID" value="PVH94721.1"/>
    <property type="molecule type" value="Genomic_DNA"/>
</dbReference>
<keyword evidence="2" id="KW-1185">Reference proteome</keyword>
<reference evidence="1 2" key="1">
    <citation type="journal article" date="2018" name="Sci. Rep.">
        <title>Comparative genomics provides insights into the lifestyle and reveals functional heterogeneity of dark septate endophytic fungi.</title>
        <authorList>
            <person name="Knapp D.G."/>
            <person name="Nemeth J.B."/>
            <person name="Barry K."/>
            <person name="Hainaut M."/>
            <person name="Henrissat B."/>
            <person name="Johnson J."/>
            <person name="Kuo A."/>
            <person name="Lim J.H.P."/>
            <person name="Lipzen A."/>
            <person name="Nolan M."/>
            <person name="Ohm R.A."/>
            <person name="Tamas L."/>
            <person name="Grigoriev I.V."/>
            <person name="Spatafora J.W."/>
            <person name="Nagy L.G."/>
            <person name="Kovacs G.M."/>
        </authorList>
    </citation>
    <scope>NUCLEOTIDE SEQUENCE [LARGE SCALE GENOMIC DNA]</scope>
    <source>
        <strain evidence="1 2">DSE2036</strain>
    </source>
</reference>